<dbReference type="PANTHER" id="PTHR30173">
    <property type="entry name" value="SIGMA 19 FACTOR"/>
    <property type="match status" value="1"/>
</dbReference>
<dbReference type="SUPFAM" id="SSF54427">
    <property type="entry name" value="NTF2-like"/>
    <property type="match status" value="1"/>
</dbReference>
<dbReference type="InterPro" id="IPR013325">
    <property type="entry name" value="RNA_pol_sigma_r2"/>
</dbReference>
<dbReference type="InterPro" id="IPR052704">
    <property type="entry name" value="ECF_Sigma-70_Domain"/>
</dbReference>
<protein>
    <submittedName>
        <fullName evidence="8">Sigma-70 family RNA polymerase sigma factor</fullName>
    </submittedName>
</protein>
<proteinExistence type="inferred from homology"/>
<dbReference type="InterPro" id="IPR032710">
    <property type="entry name" value="NTF2-like_dom_sf"/>
</dbReference>
<dbReference type="Gene3D" id="1.10.10.10">
    <property type="entry name" value="Winged helix-like DNA-binding domain superfamily/Winged helix DNA-binding domain"/>
    <property type="match status" value="1"/>
</dbReference>
<evidence type="ECO:0000259" key="7">
    <source>
        <dbReference type="Pfam" id="PF08281"/>
    </source>
</evidence>
<dbReference type="Pfam" id="PF08281">
    <property type="entry name" value="Sigma70_r4_2"/>
    <property type="match status" value="1"/>
</dbReference>
<dbReference type="Proteomes" id="UP001344251">
    <property type="component" value="Chromosome"/>
</dbReference>
<dbReference type="InterPro" id="IPR013324">
    <property type="entry name" value="RNA_pol_sigma_r3/r4-like"/>
</dbReference>
<dbReference type="NCBIfam" id="TIGR02937">
    <property type="entry name" value="sigma70-ECF"/>
    <property type="match status" value="1"/>
</dbReference>
<keyword evidence="9" id="KW-1185">Reference proteome</keyword>
<dbReference type="Gene3D" id="1.10.1740.10">
    <property type="match status" value="1"/>
</dbReference>
<dbReference type="Pfam" id="PF04542">
    <property type="entry name" value="Sigma70_r2"/>
    <property type="match status" value="1"/>
</dbReference>
<dbReference type="EMBL" id="CP109106">
    <property type="protein sequence ID" value="WSB68330.1"/>
    <property type="molecule type" value="Genomic_DNA"/>
</dbReference>
<keyword evidence="5" id="KW-0804">Transcription</keyword>
<sequence length="294" mass="32023">MNDHEWLAERFEENRSHLRAVAYRMLGSVSEADDAVQEAWLRLSRSGVNGVENLGGWLTTIVGRVCLDQLRRRKARREDPLDFHVPEPVVSRLDTADPEQEALLADSVGLALLVVLETLAPVERLAFVLHDMFAMPFDEIAPLVDRTPAAARQLASRARRRVQGAAPAPDTDLARQREVVDAFLAASRGGDFEALLAVLDPDVVLRADAGDAPEGVSKLVRGARAVVEEALTFSRFAAFARPALVNGAPGLVTARGGRPFSVMGFTLAHGKIIEINILADLARLSRLDLTILDD</sequence>
<keyword evidence="3" id="KW-0805">Transcription regulation</keyword>
<reference evidence="8 9" key="1">
    <citation type="submission" date="2022-10" db="EMBL/GenBank/DDBJ databases">
        <title>The complete genomes of actinobacterial strains from the NBC collection.</title>
        <authorList>
            <person name="Joergensen T.S."/>
            <person name="Alvarez Arevalo M."/>
            <person name="Sterndorff E.B."/>
            <person name="Faurdal D."/>
            <person name="Vuksanovic O."/>
            <person name="Mourched A.-S."/>
            <person name="Charusanti P."/>
            <person name="Shaw S."/>
            <person name="Blin K."/>
            <person name="Weber T."/>
        </authorList>
    </citation>
    <scope>NUCLEOTIDE SEQUENCE [LARGE SCALE GENOMIC DNA]</scope>
    <source>
        <strain evidence="8 9">NBC 01774</strain>
    </source>
</reference>
<gene>
    <name evidence="8" type="ORF">OG863_10370</name>
</gene>
<evidence type="ECO:0000256" key="4">
    <source>
        <dbReference type="ARBA" id="ARBA00023082"/>
    </source>
</evidence>
<comment type="subunit">
    <text evidence="2">Interacts transiently with the RNA polymerase catalytic core formed by RpoA, RpoB, RpoC and RpoZ (2 alpha, 1 beta, 1 beta' and 1 omega subunit) to form the RNA polymerase holoenzyme that can initiate transcription.</text>
</comment>
<dbReference type="SUPFAM" id="SSF88946">
    <property type="entry name" value="Sigma2 domain of RNA polymerase sigma factors"/>
    <property type="match status" value="1"/>
</dbReference>
<evidence type="ECO:0000259" key="6">
    <source>
        <dbReference type="Pfam" id="PF04542"/>
    </source>
</evidence>
<evidence type="ECO:0000313" key="9">
    <source>
        <dbReference type="Proteomes" id="UP001344251"/>
    </source>
</evidence>
<name>A0ABZ1FDI4_9ACTN</name>
<dbReference type="PANTHER" id="PTHR30173:SF43">
    <property type="entry name" value="ECF RNA POLYMERASE SIGMA FACTOR SIGI-RELATED"/>
    <property type="match status" value="1"/>
</dbReference>
<dbReference type="InterPro" id="IPR014284">
    <property type="entry name" value="RNA_pol_sigma-70_dom"/>
</dbReference>
<evidence type="ECO:0000256" key="3">
    <source>
        <dbReference type="ARBA" id="ARBA00023015"/>
    </source>
</evidence>
<dbReference type="InterPro" id="IPR007627">
    <property type="entry name" value="RNA_pol_sigma70_r2"/>
</dbReference>
<dbReference type="RefSeq" id="WP_326617780.1">
    <property type="nucleotide sequence ID" value="NZ_CP109106.1"/>
</dbReference>
<evidence type="ECO:0000256" key="1">
    <source>
        <dbReference type="ARBA" id="ARBA00010641"/>
    </source>
</evidence>
<feature type="domain" description="RNA polymerase sigma factor 70 region 4 type 2" evidence="7">
    <location>
        <begin position="111"/>
        <end position="161"/>
    </location>
</feature>
<evidence type="ECO:0000256" key="2">
    <source>
        <dbReference type="ARBA" id="ARBA00011344"/>
    </source>
</evidence>
<dbReference type="Gene3D" id="3.10.450.50">
    <property type="match status" value="1"/>
</dbReference>
<accession>A0ABZ1FDI4</accession>
<dbReference type="InterPro" id="IPR036388">
    <property type="entry name" value="WH-like_DNA-bd_sf"/>
</dbReference>
<feature type="domain" description="RNA polymerase sigma-70 region 2" evidence="6">
    <location>
        <begin position="11"/>
        <end position="75"/>
    </location>
</feature>
<keyword evidence="4" id="KW-0731">Sigma factor</keyword>
<organism evidence="8 9">
    <name type="scientific">Streptomyces decoyicus</name>
    <dbReference type="NCBI Taxonomy" id="249567"/>
    <lineage>
        <taxon>Bacteria</taxon>
        <taxon>Bacillati</taxon>
        <taxon>Actinomycetota</taxon>
        <taxon>Actinomycetes</taxon>
        <taxon>Kitasatosporales</taxon>
        <taxon>Streptomycetaceae</taxon>
        <taxon>Streptomyces</taxon>
    </lineage>
</organism>
<dbReference type="InterPro" id="IPR013249">
    <property type="entry name" value="RNA_pol_sigma70_r4_t2"/>
</dbReference>
<evidence type="ECO:0000313" key="8">
    <source>
        <dbReference type="EMBL" id="WSB68330.1"/>
    </source>
</evidence>
<dbReference type="SUPFAM" id="SSF88659">
    <property type="entry name" value="Sigma3 and sigma4 domains of RNA polymerase sigma factors"/>
    <property type="match status" value="1"/>
</dbReference>
<evidence type="ECO:0000256" key="5">
    <source>
        <dbReference type="ARBA" id="ARBA00023163"/>
    </source>
</evidence>
<comment type="similarity">
    <text evidence="1">Belongs to the sigma-70 factor family. ECF subfamily.</text>
</comment>